<dbReference type="PANTHER" id="PTHR43245:SF23">
    <property type="entry name" value="NAD(P)-BINDING DOMAIN-CONTAINING PROTEIN"/>
    <property type="match status" value="1"/>
</dbReference>
<proteinExistence type="predicted"/>
<dbReference type="InterPro" id="IPR001509">
    <property type="entry name" value="Epimerase_deHydtase"/>
</dbReference>
<dbReference type="InterPro" id="IPR036291">
    <property type="entry name" value="NAD(P)-bd_dom_sf"/>
</dbReference>
<name>A0AAU8GWR5_9BACT</name>
<dbReference type="Gene3D" id="3.40.50.720">
    <property type="entry name" value="NAD(P)-binding Rossmann-like Domain"/>
    <property type="match status" value="1"/>
</dbReference>
<dbReference type="SUPFAM" id="SSF51735">
    <property type="entry name" value="NAD(P)-binding Rossmann-fold domains"/>
    <property type="match status" value="1"/>
</dbReference>
<sequence length="330" mass="37552">MIERILVTGAGGYIGSVLVPYLLEKGYNVIALDRFFFGKDKLPQDNDKLIIVEDDIRFFDRKLLEDVDAVIDLAALSNDPTGELDPVKTWSINYLGRFRVAVISKLMGVKRYIFPSSCSVYGFQDSIVDENSPLNPLTTYAKANLKAEEEILPLADDSFTVVILRFATVYGYSPRMRFDLAINGMVRGFFKNGKIPILRDGTQWRPFVHAKDVCKAIFLTLNASSELVNREIFNVGSDEQNYQIFNLAKRVAEAIGIPFEYEWYGLPDHRSYRVSFQKIKNKLGFTPDYNAELGAVEIWNALKEGKLDPEDPKTITVEWYKKLIQEGVMI</sequence>
<protein>
    <submittedName>
        <fullName evidence="2">SDR family oxidoreductase</fullName>
    </submittedName>
</protein>
<dbReference type="KEGG" id="taut:V4D30_01255"/>
<organism evidence="2">
    <name type="scientific">Thermodesulfovibrio autotrophicus</name>
    <dbReference type="NCBI Taxonomy" id="3118333"/>
    <lineage>
        <taxon>Bacteria</taxon>
        <taxon>Pseudomonadati</taxon>
        <taxon>Nitrospirota</taxon>
        <taxon>Thermodesulfovibrionia</taxon>
        <taxon>Thermodesulfovibrionales</taxon>
        <taxon>Thermodesulfovibrionaceae</taxon>
        <taxon>Thermodesulfovibrio</taxon>
    </lineage>
</organism>
<dbReference type="CDD" id="cd08946">
    <property type="entry name" value="SDR_e"/>
    <property type="match status" value="1"/>
</dbReference>
<dbReference type="InterPro" id="IPR050177">
    <property type="entry name" value="Lipid_A_modif_metabolic_enz"/>
</dbReference>
<gene>
    <name evidence="2" type="ORF">V4D30_01255</name>
</gene>
<reference evidence="2" key="1">
    <citation type="submission" date="2024-01" db="EMBL/GenBank/DDBJ databases">
        <title>The first autotrophic representatives of the genus Thermodesulfovibrio.</title>
        <authorList>
            <person name="Maltseva A.I."/>
            <person name="Elcheninov A.G."/>
            <person name="Kublanov I.V."/>
            <person name="Lebedinsky A.V."/>
            <person name="Frolov E.N."/>
        </authorList>
    </citation>
    <scope>NUCLEOTIDE SEQUENCE</scope>
    <source>
        <strain evidence="2">3907-1M</strain>
    </source>
</reference>
<accession>A0AAU8GWR5</accession>
<dbReference type="RefSeq" id="WP_353684448.1">
    <property type="nucleotide sequence ID" value="NZ_CP144373.1"/>
</dbReference>
<feature type="domain" description="NAD-dependent epimerase/dehydratase" evidence="1">
    <location>
        <begin position="5"/>
        <end position="236"/>
    </location>
</feature>
<dbReference type="Pfam" id="PF01370">
    <property type="entry name" value="Epimerase"/>
    <property type="match status" value="1"/>
</dbReference>
<evidence type="ECO:0000259" key="1">
    <source>
        <dbReference type="Pfam" id="PF01370"/>
    </source>
</evidence>
<evidence type="ECO:0000313" key="2">
    <source>
        <dbReference type="EMBL" id="XCH46922.1"/>
    </source>
</evidence>
<dbReference type="EMBL" id="CP144373">
    <property type="protein sequence ID" value="XCH46922.1"/>
    <property type="molecule type" value="Genomic_DNA"/>
</dbReference>
<dbReference type="PANTHER" id="PTHR43245">
    <property type="entry name" value="BIFUNCTIONAL POLYMYXIN RESISTANCE PROTEIN ARNA"/>
    <property type="match status" value="1"/>
</dbReference>
<dbReference type="AlphaFoldDB" id="A0AAU8GWR5"/>